<dbReference type="GO" id="GO:0004427">
    <property type="term" value="F:inorganic diphosphate phosphatase activity"/>
    <property type="evidence" value="ECO:0007669"/>
    <property type="project" value="UniProtKB-EC"/>
</dbReference>
<evidence type="ECO:0000256" key="5">
    <source>
        <dbReference type="ARBA" id="ARBA00022842"/>
    </source>
</evidence>
<sequence length="260" mass="31002">MKLELIKRDYDILNNSKIIYFYYITPLLQKQLISPWHDIPLYTNYKDVYNFVVEMPSLTLEKYEIQTKVMLNPIMQDKLNNILRVKPRLESHRPFLYGAFPQTYEDLDWKDKRTGFRGDNDPLDGIILFQNKEYENIEIGSILQVEILGSIPLIDEGEIDWKVIGYPKGDKFYSNNSLNTLLKDTDQLSNLIKIIDWFLEVKYIEKEIINHLHLNPQFIINNKNDIRLIGEKYFICNKKLTLEIINDTNYHWKQSFSKVK</sequence>
<dbReference type="PANTHER" id="PTHR10286">
    <property type="entry name" value="INORGANIC PYROPHOSPHATASE"/>
    <property type="match status" value="1"/>
</dbReference>
<name>A0A5E8CGP2_9ZZZZ</name>
<proteinExistence type="predicted"/>
<dbReference type="GO" id="GO:0005737">
    <property type="term" value="C:cytoplasm"/>
    <property type="evidence" value="ECO:0007669"/>
    <property type="project" value="InterPro"/>
</dbReference>
<evidence type="ECO:0000256" key="4">
    <source>
        <dbReference type="ARBA" id="ARBA00022801"/>
    </source>
</evidence>
<keyword evidence="4" id="KW-0378">Hydrolase</keyword>
<dbReference type="Gene3D" id="3.90.80.10">
    <property type="entry name" value="Inorganic pyrophosphatase"/>
    <property type="match status" value="1"/>
</dbReference>
<reference evidence="6" key="1">
    <citation type="submission" date="2019-09" db="EMBL/GenBank/DDBJ databases">
        <authorList>
            <person name="Needham M D."/>
        </authorList>
    </citation>
    <scope>NUCLEOTIDE SEQUENCE</scope>
</reference>
<dbReference type="GO" id="GO:0000287">
    <property type="term" value="F:magnesium ion binding"/>
    <property type="evidence" value="ECO:0007669"/>
    <property type="project" value="InterPro"/>
</dbReference>
<organism evidence="6">
    <name type="scientific">seawater metagenome</name>
    <dbReference type="NCBI Taxonomy" id="1561972"/>
    <lineage>
        <taxon>unclassified sequences</taxon>
        <taxon>metagenomes</taxon>
        <taxon>ecological metagenomes</taxon>
    </lineage>
</organism>
<dbReference type="PROSITE" id="PS00387">
    <property type="entry name" value="PPASE"/>
    <property type="match status" value="1"/>
</dbReference>
<dbReference type="SUPFAM" id="SSF50324">
    <property type="entry name" value="Inorganic pyrophosphatase"/>
    <property type="match status" value="1"/>
</dbReference>
<evidence type="ECO:0000256" key="3">
    <source>
        <dbReference type="ARBA" id="ARBA00022723"/>
    </source>
</evidence>
<comment type="cofactor">
    <cofactor evidence="1">
        <name>Mg(2+)</name>
        <dbReference type="ChEBI" id="CHEBI:18420"/>
    </cofactor>
</comment>
<dbReference type="EC" id="3.6.1.1" evidence="2"/>
<gene>
    <name evidence="6" type="ORF">CPAV1605_308</name>
</gene>
<protein>
    <recommendedName>
        <fullName evidence="2">inorganic diphosphatase</fullName>
        <ecNumber evidence="2">3.6.1.1</ecNumber>
    </recommendedName>
</protein>
<dbReference type="InterPro" id="IPR036649">
    <property type="entry name" value="Pyrophosphatase_sf"/>
</dbReference>
<dbReference type="Pfam" id="PF00719">
    <property type="entry name" value="Pyrophosphatase"/>
    <property type="match status" value="1"/>
</dbReference>
<dbReference type="GO" id="GO:0006796">
    <property type="term" value="P:phosphate-containing compound metabolic process"/>
    <property type="evidence" value="ECO:0007669"/>
    <property type="project" value="InterPro"/>
</dbReference>
<accession>A0A5E8CGP2</accession>
<evidence type="ECO:0000313" key="6">
    <source>
        <dbReference type="EMBL" id="VVU94583.1"/>
    </source>
</evidence>
<keyword evidence="3" id="KW-0479">Metal-binding</keyword>
<evidence type="ECO:0000256" key="1">
    <source>
        <dbReference type="ARBA" id="ARBA00001946"/>
    </source>
</evidence>
<dbReference type="InterPro" id="IPR008162">
    <property type="entry name" value="Pyrophosphatase"/>
</dbReference>
<keyword evidence="5" id="KW-0460">Magnesium</keyword>
<dbReference type="EMBL" id="CABVLZ010000001">
    <property type="protein sequence ID" value="VVU94583.1"/>
    <property type="molecule type" value="Genomic_DNA"/>
</dbReference>
<dbReference type="AlphaFoldDB" id="A0A5E8CGP2"/>
<evidence type="ECO:0000256" key="2">
    <source>
        <dbReference type="ARBA" id="ARBA00012146"/>
    </source>
</evidence>